<feature type="region of interest" description="Disordered" evidence="1">
    <location>
        <begin position="71"/>
        <end position="126"/>
    </location>
</feature>
<organism evidence="2 3">
    <name type="scientific">Allomyces macrogynus (strain ATCC 38327)</name>
    <name type="common">Allomyces javanicus var. macrogynus</name>
    <dbReference type="NCBI Taxonomy" id="578462"/>
    <lineage>
        <taxon>Eukaryota</taxon>
        <taxon>Fungi</taxon>
        <taxon>Fungi incertae sedis</taxon>
        <taxon>Blastocladiomycota</taxon>
        <taxon>Blastocladiomycetes</taxon>
        <taxon>Blastocladiales</taxon>
        <taxon>Blastocladiaceae</taxon>
        <taxon>Allomyces</taxon>
    </lineage>
</organism>
<name>A0A0L0SFE8_ALLM3</name>
<feature type="compositionally biased region" description="Low complexity" evidence="1">
    <location>
        <begin position="116"/>
        <end position="126"/>
    </location>
</feature>
<feature type="compositionally biased region" description="Acidic residues" evidence="1">
    <location>
        <begin position="101"/>
        <end position="115"/>
    </location>
</feature>
<protein>
    <submittedName>
        <fullName evidence="2">Uncharacterized protein</fullName>
    </submittedName>
</protein>
<feature type="region of interest" description="Disordered" evidence="1">
    <location>
        <begin position="1"/>
        <end position="20"/>
    </location>
</feature>
<dbReference type="Proteomes" id="UP000054350">
    <property type="component" value="Unassembled WGS sequence"/>
</dbReference>
<dbReference type="EMBL" id="GG745337">
    <property type="protein sequence ID" value="KNE61226.1"/>
    <property type="molecule type" value="Genomic_DNA"/>
</dbReference>
<dbReference type="AlphaFoldDB" id="A0A0L0SFE8"/>
<proteinExistence type="predicted"/>
<reference evidence="2 3" key="1">
    <citation type="submission" date="2009-11" db="EMBL/GenBank/DDBJ databases">
        <title>Annotation of Allomyces macrogynus ATCC 38327.</title>
        <authorList>
            <consortium name="The Broad Institute Genome Sequencing Platform"/>
            <person name="Russ C."/>
            <person name="Cuomo C."/>
            <person name="Burger G."/>
            <person name="Gray M.W."/>
            <person name="Holland P.W.H."/>
            <person name="King N."/>
            <person name="Lang F.B.F."/>
            <person name="Roger A.J."/>
            <person name="Ruiz-Trillo I."/>
            <person name="Young S.K."/>
            <person name="Zeng Q."/>
            <person name="Gargeya S."/>
            <person name="Fitzgerald M."/>
            <person name="Haas B."/>
            <person name="Abouelleil A."/>
            <person name="Alvarado L."/>
            <person name="Arachchi H.M."/>
            <person name="Berlin A."/>
            <person name="Chapman S.B."/>
            <person name="Gearin G."/>
            <person name="Goldberg J."/>
            <person name="Griggs A."/>
            <person name="Gujja S."/>
            <person name="Hansen M."/>
            <person name="Heiman D."/>
            <person name="Howarth C."/>
            <person name="Larimer J."/>
            <person name="Lui A."/>
            <person name="MacDonald P.J.P."/>
            <person name="McCowen C."/>
            <person name="Montmayeur A."/>
            <person name="Murphy C."/>
            <person name="Neiman D."/>
            <person name="Pearson M."/>
            <person name="Priest M."/>
            <person name="Roberts A."/>
            <person name="Saif S."/>
            <person name="Shea T."/>
            <person name="Sisk P."/>
            <person name="Stolte C."/>
            <person name="Sykes S."/>
            <person name="Wortman J."/>
            <person name="Nusbaum C."/>
            <person name="Birren B."/>
        </authorList>
    </citation>
    <scope>NUCLEOTIDE SEQUENCE [LARGE SCALE GENOMIC DNA]</scope>
    <source>
        <strain evidence="2 3">ATCC 38327</strain>
    </source>
</reference>
<gene>
    <name evidence="2" type="ORF">AMAG_06975</name>
</gene>
<feature type="compositionally biased region" description="Polar residues" evidence="1">
    <location>
        <begin position="1"/>
        <end position="12"/>
    </location>
</feature>
<evidence type="ECO:0000313" key="3">
    <source>
        <dbReference type="Proteomes" id="UP000054350"/>
    </source>
</evidence>
<reference evidence="3" key="2">
    <citation type="submission" date="2009-11" db="EMBL/GenBank/DDBJ databases">
        <title>The Genome Sequence of Allomyces macrogynus strain ATCC 38327.</title>
        <authorList>
            <consortium name="The Broad Institute Genome Sequencing Platform"/>
            <person name="Russ C."/>
            <person name="Cuomo C."/>
            <person name="Shea T."/>
            <person name="Young S.K."/>
            <person name="Zeng Q."/>
            <person name="Koehrsen M."/>
            <person name="Haas B."/>
            <person name="Borodovsky M."/>
            <person name="Guigo R."/>
            <person name="Alvarado L."/>
            <person name="Berlin A."/>
            <person name="Borenstein D."/>
            <person name="Chen Z."/>
            <person name="Engels R."/>
            <person name="Freedman E."/>
            <person name="Gellesch M."/>
            <person name="Goldberg J."/>
            <person name="Griggs A."/>
            <person name="Gujja S."/>
            <person name="Heiman D."/>
            <person name="Hepburn T."/>
            <person name="Howarth C."/>
            <person name="Jen D."/>
            <person name="Larson L."/>
            <person name="Lewis B."/>
            <person name="Mehta T."/>
            <person name="Park D."/>
            <person name="Pearson M."/>
            <person name="Roberts A."/>
            <person name="Saif S."/>
            <person name="Shenoy N."/>
            <person name="Sisk P."/>
            <person name="Stolte C."/>
            <person name="Sykes S."/>
            <person name="Walk T."/>
            <person name="White J."/>
            <person name="Yandava C."/>
            <person name="Burger G."/>
            <person name="Gray M.W."/>
            <person name="Holland P.W.H."/>
            <person name="King N."/>
            <person name="Lang F.B.F."/>
            <person name="Roger A.J."/>
            <person name="Ruiz-Trillo I."/>
            <person name="Lander E."/>
            <person name="Nusbaum C."/>
        </authorList>
    </citation>
    <scope>NUCLEOTIDE SEQUENCE [LARGE SCALE GENOMIC DNA]</scope>
    <source>
        <strain evidence="3">ATCC 38327</strain>
    </source>
</reference>
<evidence type="ECO:0000256" key="1">
    <source>
        <dbReference type="SAM" id="MobiDB-lite"/>
    </source>
</evidence>
<feature type="region of interest" description="Disordered" evidence="1">
    <location>
        <begin position="222"/>
        <end position="242"/>
    </location>
</feature>
<keyword evidence="3" id="KW-1185">Reference proteome</keyword>
<dbReference type="OrthoDB" id="5596671at2759"/>
<accession>A0A0L0SFE8</accession>
<dbReference type="VEuPathDB" id="FungiDB:AMAG_06975"/>
<sequence>MTRPTTAPNPACTTSSARRRRTRAAAALPGHYWQRTPAVDDAVAVATMERRLVARLKRTERAATLAVFAMPGAGPPGAVRRRMPAPSTPRPMFQAQHQGDSDEEDEKDDEGDLESDSAASDAADVAATRDGSFATAHDHDGDDQDDVFHDARSRHTTVDQTVVVVPPSNGGETDLGGSMAVLPTGRTRILRTNRGARLTLEPDDEFAFLGTVGMQVDGAPEVEEEGVRGPPTEFHAADNPFM</sequence>
<evidence type="ECO:0000313" key="2">
    <source>
        <dbReference type="EMBL" id="KNE61226.1"/>
    </source>
</evidence>